<evidence type="ECO:0000313" key="3">
    <source>
        <dbReference type="EMBL" id="OQD65120.1"/>
    </source>
</evidence>
<keyword evidence="4" id="KW-1185">Reference proteome</keyword>
<dbReference type="GO" id="GO:0071933">
    <property type="term" value="F:Arp2/3 complex binding"/>
    <property type="evidence" value="ECO:0007669"/>
    <property type="project" value="TreeGrafter"/>
</dbReference>
<dbReference type="PANTHER" id="PTHR13357">
    <property type="entry name" value="SH3 ADAPTER PROTEIN SPIN90 NCK INTERACTING PROTEIN WITH SH3 DOMAIN"/>
    <property type="match status" value="1"/>
</dbReference>
<reference evidence="4" key="1">
    <citation type="journal article" date="2017" name="Nat. Microbiol.">
        <title>Global analysis of biosynthetic gene clusters reveals vast potential of secondary metabolite production in Penicillium species.</title>
        <authorList>
            <person name="Nielsen J.C."/>
            <person name="Grijseels S."/>
            <person name="Prigent S."/>
            <person name="Ji B."/>
            <person name="Dainat J."/>
            <person name="Nielsen K.F."/>
            <person name="Frisvad J.C."/>
            <person name="Workman M."/>
            <person name="Nielsen J."/>
        </authorList>
    </citation>
    <scope>NUCLEOTIDE SEQUENCE [LARGE SCALE GENOMIC DNA]</scope>
    <source>
        <strain evidence="4">IBT 4502</strain>
    </source>
</reference>
<feature type="compositionally biased region" description="Basic and acidic residues" evidence="1">
    <location>
        <begin position="481"/>
        <end position="493"/>
    </location>
</feature>
<feature type="compositionally biased region" description="Polar residues" evidence="1">
    <location>
        <begin position="417"/>
        <end position="448"/>
    </location>
</feature>
<name>A0A1V6NKE1_PENPO</name>
<dbReference type="Proteomes" id="UP000191408">
    <property type="component" value="Unassembled WGS sequence"/>
</dbReference>
<gene>
    <name evidence="3" type="ORF">PENPOL_c006G08835</name>
</gene>
<feature type="region of interest" description="Disordered" evidence="1">
    <location>
        <begin position="402"/>
        <end position="452"/>
    </location>
</feature>
<feature type="compositionally biased region" description="Low complexity" evidence="1">
    <location>
        <begin position="605"/>
        <end position="614"/>
    </location>
</feature>
<feature type="compositionally biased region" description="Basic and acidic residues" evidence="1">
    <location>
        <begin position="526"/>
        <end position="535"/>
    </location>
</feature>
<dbReference type="OrthoDB" id="445362at2759"/>
<dbReference type="Pfam" id="PF09431">
    <property type="entry name" value="SPIN90_LRD"/>
    <property type="match status" value="1"/>
</dbReference>
<dbReference type="GO" id="GO:0006897">
    <property type="term" value="P:endocytosis"/>
    <property type="evidence" value="ECO:0007669"/>
    <property type="project" value="TreeGrafter"/>
</dbReference>
<dbReference type="GO" id="GO:0000147">
    <property type="term" value="P:actin cortical patch assembly"/>
    <property type="evidence" value="ECO:0007669"/>
    <property type="project" value="TreeGrafter"/>
</dbReference>
<evidence type="ECO:0000259" key="2">
    <source>
        <dbReference type="Pfam" id="PF09431"/>
    </source>
</evidence>
<accession>A0A1V6NKE1</accession>
<dbReference type="EMBL" id="MDYM01000006">
    <property type="protein sequence ID" value="OQD65120.1"/>
    <property type="molecule type" value="Genomic_DNA"/>
</dbReference>
<proteinExistence type="predicted"/>
<dbReference type="PANTHER" id="PTHR13357:SF1">
    <property type="entry name" value="NCK-INTERACTING PROTEIN WITH SH3 DOMAIN"/>
    <property type="match status" value="1"/>
</dbReference>
<organism evidence="3 4">
    <name type="scientific">Penicillium polonicum</name>
    <dbReference type="NCBI Taxonomy" id="60169"/>
    <lineage>
        <taxon>Eukaryota</taxon>
        <taxon>Fungi</taxon>
        <taxon>Dikarya</taxon>
        <taxon>Ascomycota</taxon>
        <taxon>Pezizomycotina</taxon>
        <taxon>Eurotiomycetes</taxon>
        <taxon>Eurotiomycetidae</taxon>
        <taxon>Eurotiales</taxon>
        <taxon>Aspergillaceae</taxon>
        <taxon>Penicillium</taxon>
    </lineage>
</organism>
<feature type="region of interest" description="Disordered" evidence="1">
    <location>
        <begin position="481"/>
        <end position="724"/>
    </location>
</feature>
<dbReference type="STRING" id="60169.A0A1V6NKE1"/>
<feature type="compositionally biased region" description="Low complexity" evidence="1">
    <location>
        <begin position="651"/>
        <end position="664"/>
    </location>
</feature>
<evidence type="ECO:0000313" key="4">
    <source>
        <dbReference type="Proteomes" id="UP000191408"/>
    </source>
</evidence>
<evidence type="ECO:0000256" key="1">
    <source>
        <dbReference type="SAM" id="MobiDB-lite"/>
    </source>
</evidence>
<dbReference type="GO" id="GO:0030479">
    <property type="term" value="C:actin cortical patch"/>
    <property type="evidence" value="ECO:0007669"/>
    <property type="project" value="TreeGrafter"/>
</dbReference>
<feature type="compositionally biased region" description="Pro residues" evidence="1">
    <location>
        <begin position="592"/>
        <end position="601"/>
    </location>
</feature>
<feature type="compositionally biased region" description="Polar residues" evidence="1">
    <location>
        <begin position="695"/>
        <end position="705"/>
    </location>
</feature>
<dbReference type="GO" id="GO:0051666">
    <property type="term" value="P:actin cortical patch localization"/>
    <property type="evidence" value="ECO:0007669"/>
    <property type="project" value="TreeGrafter"/>
</dbReference>
<dbReference type="InterPro" id="IPR018556">
    <property type="entry name" value="SPIN90/Ldb17_LRD"/>
</dbReference>
<dbReference type="InterPro" id="IPR030125">
    <property type="entry name" value="SPIN90/Ldb17"/>
</dbReference>
<feature type="compositionally biased region" description="Polar residues" evidence="1">
    <location>
        <begin position="672"/>
        <end position="681"/>
    </location>
</feature>
<sequence length="737" mass="81570">MEPEVSETEFWTELQTIVSKPCDSEDEIDDALRAYLSLTTKHKDEYLRSETDISRCSYKLFTSSIFASHADYVRRQILYGLLQDDDPNTLHFIASFILFDGRQNEAVLQMLNEEGAFARLLELIQAMRRADLDGDAGLHRLLMDLVYEMSRIQRVKIEDLVLVDDDFIRCLFDIIEDLSYDVNDPYHYPVIRVLLVLNEQFMISAHDPVDGRPTGHLTNKVIKVLSVYGGMYKTFGENIILLINREAETSLQLLTLKLLYLIFTTPSTYEYFFTNDLHVLVDILIRNLLDLPEEASALRHTYLRVLYPLLAHTQLRNPPHYKRDGLRGLLSILVRGQVSYGSDPEHEKIMHFEEVDETTRRLVARCATVEWLRNDEQPDAAETQDTPIQVTTTTIETVLDQGEQHASPIDIGESLDVSRTLSRGSTIASSPDTTSPTRMDSYSSSNAPDSRKHSLIHRLGMNLEPASTSSLSVQAVAAQHEKPGIITPSRKDGVPTAALNDETPIIRPPKVKPEPPKSRRWRGRRLAVDEEEHHSTGTNSDGNTIPEGVEVSPATFTPSTTPIQAPTNDRRDSGSGSTLAPPVSRPRRAVSNPPPALPPPRRSTHNSTHNTPSSSHHRPVVPAAGTGRHGQAPLPPKARRWGRGKPQHGQSDSVESGASSVSPSKESETAEHTTVSAQQEPSPEGSVVSDPFSPKSPTLLMSPSEATADKVDGTTGGAADGHAPLSVEEAVQNVSLH</sequence>
<dbReference type="AlphaFoldDB" id="A0A1V6NKE1"/>
<protein>
    <recommendedName>
        <fullName evidence="2">SPIN90/Ldb17 leucine-rich domain-containing protein</fullName>
    </recommendedName>
</protein>
<feature type="compositionally biased region" description="Polar residues" evidence="1">
    <location>
        <begin position="554"/>
        <end position="567"/>
    </location>
</feature>
<feature type="domain" description="SPIN90/Ldb17 leucine-rich" evidence="2">
    <location>
        <begin position="184"/>
        <end position="324"/>
    </location>
</feature>
<feature type="compositionally biased region" description="Basic residues" evidence="1">
    <location>
        <begin position="637"/>
        <end position="646"/>
    </location>
</feature>
<comment type="caution">
    <text evidence="3">The sequence shown here is derived from an EMBL/GenBank/DDBJ whole genome shotgun (WGS) entry which is preliminary data.</text>
</comment>